<feature type="domain" description="AMP-binding enzyme C-terminal" evidence="2">
    <location>
        <begin position="448"/>
        <end position="529"/>
    </location>
</feature>
<gene>
    <name evidence="3" type="ORF">Slin15195_G093150</name>
</gene>
<keyword evidence="4" id="KW-1185">Reference proteome</keyword>
<dbReference type="EMBL" id="CP099425">
    <property type="protein sequence ID" value="USW55996.1"/>
    <property type="molecule type" value="Genomic_DNA"/>
</dbReference>
<dbReference type="GO" id="GO:0019748">
    <property type="term" value="P:secondary metabolic process"/>
    <property type="evidence" value="ECO:0007669"/>
    <property type="project" value="TreeGrafter"/>
</dbReference>
<evidence type="ECO:0000259" key="1">
    <source>
        <dbReference type="Pfam" id="PF00501"/>
    </source>
</evidence>
<dbReference type="CDD" id="cd05911">
    <property type="entry name" value="Firefly_Luc_like"/>
    <property type="match status" value="1"/>
</dbReference>
<dbReference type="InterPro" id="IPR000873">
    <property type="entry name" value="AMP-dep_synth/lig_dom"/>
</dbReference>
<dbReference type="InterPro" id="IPR025110">
    <property type="entry name" value="AMP-bd_C"/>
</dbReference>
<dbReference type="AlphaFoldDB" id="A0A9Q9ELP6"/>
<dbReference type="Gene3D" id="3.40.50.12780">
    <property type="entry name" value="N-terminal domain of ligase-like"/>
    <property type="match status" value="1"/>
</dbReference>
<organism evidence="3 4">
    <name type="scientific">Septoria linicola</name>
    <dbReference type="NCBI Taxonomy" id="215465"/>
    <lineage>
        <taxon>Eukaryota</taxon>
        <taxon>Fungi</taxon>
        <taxon>Dikarya</taxon>
        <taxon>Ascomycota</taxon>
        <taxon>Pezizomycotina</taxon>
        <taxon>Dothideomycetes</taxon>
        <taxon>Dothideomycetidae</taxon>
        <taxon>Mycosphaerellales</taxon>
        <taxon>Mycosphaerellaceae</taxon>
        <taxon>Septoria</taxon>
    </lineage>
</organism>
<reference evidence="3" key="1">
    <citation type="submission" date="2022-06" db="EMBL/GenBank/DDBJ databases">
        <title>Complete genome sequences of two strains of the flax pathogen Septoria linicola.</title>
        <authorList>
            <person name="Lapalu N."/>
            <person name="Simon A."/>
            <person name="Demenou B."/>
            <person name="Paumier D."/>
            <person name="Guillot M.-P."/>
            <person name="Gout L."/>
            <person name="Valade R."/>
        </authorList>
    </citation>
    <scope>NUCLEOTIDE SEQUENCE</scope>
    <source>
        <strain evidence="3">SE15195</strain>
    </source>
</reference>
<evidence type="ECO:0000313" key="3">
    <source>
        <dbReference type="EMBL" id="USW55996.1"/>
    </source>
</evidence>
<evidence type="ECO:0000313" key="4">
    <source>
        <dbReference type="Proteomes" id="UP001056384"/>
    </source>
</evidence>
<dbReference type="GO" id="GO:0016405">
    <property type="term" value="F:CoA-ligase activity"/>
    <property type="evidence" value="ECO:0007669"/>
    <property type="project" value="TreeGrafter"/>
</dbReference>
<evidence type="ECO:0000259" key="2">
    <source>
        <dbReference type="Pfam" id="PF13193"/>
    </source>
</evidence>
<dbReference type="PANTHER" id="PTHR24096">
    <property type="entry name" value="LONG-CHAIN-FATTY-ACID--COA LIGASE"/>
    <property type="match status" value="1"/>
</dbReference>
<dbReference type="Pfam" id="PF13193">
    <property type="entry name" value="AMP-binding_C"/>
    <property type="match status" value="1"/>
</dbReference>
<dbReference type="InterPro" id="IPR045851">
    <property type="entry name" value="AMP-bd_C_sf"/>
</dbReference>
<dbReference type="SUPFAM" id="SSF56801">
    <property type="entry name" value="Acetyl-CoA synthetase-like"/>
    <property type="match status" value="1"/>
</dbReference>
<protein>
    <submittedName>
        <fullName evidence="3">AMP-dependent synthetase/ligase, AMP-binding enzyme domain, ANL domain-containing protein</fullName>
    </submittedName>
</protein>
<dbReference type="OrthoDB" id="6509636at2759"/>
<name>A0A9Q9ELP6_9PEZI</name>
<sequence>MVFKQKDELKVPGKDIVSWYFDNPRVNNNKPVYIDADNPKRFYTFAQARSTIRKLAAGLRNLGLKKGDTVCVHSFNDINYSILANGILAAGGIFAGTNPSYQPYELSHAIKAAQIKFLIVEPEILTHALKAADDSGSIPRERILIFDNREGQEVPEGFKSWRTLLGHGEENWVRIDDAETAKKTTAARMFSSGTTGLPKAAMLTHYNLIAQHIQINDWKPKPYEVKRLQCTPMFHVATAPCTHFSPLANGVETYIMRRFELESYLMYIEKYQITDCATVPPMVLQIINSEFKDKYSLKSIRFATCGAAPLEKTQQAKFQALLAEDAPFTQVFGMTETSCICSNFPFPEDDDTGSCGRPVPGVEFKLVDVEDTNKEISGYDVRGELCVRGATVIPGYIDEKATAESWDKDGFFHTGDIAYCAKETGKWYIVDRKKELIKVRGFQVAPPELEAVLLDHPGISDAGVIGVKKDKDDESEFPRAYIVKKNNAEGKKLDAGAIIEYMASRLAKFKRPDGGVVFLDEIPKNPSGKILKKVLRELAAEEMKKERQTSKL</sequence>
<dbReference type="Pfam" id="PF00501">
    <property type="entry name" value="AMP-binding"/>
    <property type="match status" value="1"/>
</dbReference>
<dbReference type="Proteomes" id="UP001056384">
    <property type="component" value="Chromosome 8"/>
</dbReference>
<dbReference type="PANTHER" id="PTHR24096:SF265">
    <property type="entry name" value="ENZYME, PUTATIVE (AFU_ORTHOLOGUE AFUA_5G14270)-RELATED"/>
    <property type="match status" value="1"/>
</dbReference>
<dbReference type="Gene3D" id="3.30.300.30">
    <property type="match status" value="1"/>
</dbReference>
<accession>A0A9Q9ELP6</accession>
<proteinExistence type="predicted"/>
<feature type="domain" description="AMP-dependent synthetase/ligase" evidence="1">
    <location>
        <begin position="24"/>
        <end position="396"/>
    </location>
</feature>
<dbReference type="InterPro" id="IPR042099">
    <property type="entry name" value="ANL_N_sf"/>
</dbReference>